<dbReference type="SUPFAM" id="SSF56349">
    <property type="entry name" value="DNA breaking-rejoining enzymes"/>
    <property type="match status" value="1"/>
</dbReference>
<sequence>MARPRKPARLKLDLDRNVWAIHDGDYKRRTAHGPGNRGEAEAELARYVIERDRRAEDEARIVPDDDDPTNQDPRLVSIATCLAFYGQAMEGGSNASLTGHHISNLLRHWGGKSLAQVKAASCRAYVEARCLERWKPPGSKGEGKPTKPATAGRELQTLGAAIGHWHREFTLHAKPVVTLPPKAQPHVDWLTEEEYARLLKITQGWRWVSSDLATRTPNWELAADTAFVAQWRAAAADAYVHDDHMERFVEIGFYSGSRSGAILRMRWKRDRIDGWFDFNAVTMFRAGPEAPPSRKRQPPCRIHDRLLPRLLEWRKADMSRSFVGADGKPGAPTHVVHERGASLKRVGGAFGRAAWLAGLDRREIDGSYRVGNENPDEDLGMPTPHILRHTRATLMLQAGVPPHEVGEYLGMTVKMVLEVYGHTHAEYQKRAAAA</sequence>
<accession>A0ABQ4S6V7</accession>
<dbReference type="InterPro" id="IPR013762">
    <property type="entry name" value="Integrase-like_cat_sf"/>
</dbReference>
<protein>
    <recommendedName>
        <fullName evidence="2">Tyr recombinase domain-containing protein</fullName>
    </recommendedName>
</protein>
<dbReference type="EMBL" id="BPQP01000089">
    <property type="protein sequence ID" value="GJD97497.1"/>
    <property type="molecule type" value="Genomic_DNA"/>
</dbReference>
<proteinExistence type="predicted"/>
<dbReference type="Gene3D" id="1.10.443.10">
    <property type="entry name" value="Intergrase catalytic core"/>
    <property type="match status" value="1"/>
</dbReference>
<name>A0ABQ4S6V7_9HYPH</name>
<evidence type="ECO:0000313" key="4">
    <source>
        <dbReference type="Proteomes" id="UP001055125"/>
    </source>
</evidence>
<dbReference type="Proteomes" id="UP001055125">
    <property type="component" value="Unassembled WGS sequence"/>
</dbReference>
<keyword evidence="4" id="KW-1185">Reference proteome</keyword>
<evidence type="ECO:0000313" key="3">
    <source>
        <dbReference type="EMBL" id="GJD97497.1"/>
    </source>
</evidence>
<comment type="caution">
    <text evidence="3">The sequence shown here is derived from an EMBL/GenBank/DDBJ whole genome shotgun (WGS) entry which is preliminary data.</text>
</comment>
<gene>
    <name evidence="3" type="ORF">OCOJLMKI_4728</name>
</gene>
<evidence type="ECO:0000256" key="1">
    <source>
        <dbReference type="ARBA" id="ARBA00023172"/>
    </source>
</evidence>
<organism evidence="3 4">
    <name type="scientific">Methylobacterium iners</name>
    <dbReference type="NCBI Taxonomy" id="418707"/>
    <lineage>
        <taxon>Bacteria</taxon>
        <taxon>Pseudomonadati</taxon>
        <taxon>Pseudomonadota</taxon>
        <taxon>Alphaproteobacteria</taxon>
        <taxon>Hyphomicrobiales</taxon>
        <taxon>Methylobacteriaceae</taxon>
        <taxon>Methylobacterium</taxon>
    </lineage>
</organism>
<evidence type="ECO:0000259" key="2">
    <source>
        <dbReference type="PROSITE" id="PS51898"/>
    </source>
</evidence>
<keyword evidence="1" id="KW-0233">DNA recombination</keyword>
<reference evidence="3" key="1">
    <citation type="journal article" date="2021" name="Front. Microbiol.">
        <title>Comprehensive Comparative Genomics and Phenotyping of Methylobacterium Species.</title>
        <authorList>
            <person name="Alessa O."/>
            <person name="Ogura Y."/>
            <person name="Fujitani Y."/>
            <person name="Takami H."/>
            <person name="Hayashi T."/>
            <person name="Sahin N."/>
            <person name="Tani A."/>
        </authorList>
    </citation>
    <scope>NUCLEOTIDE SEQUENCE</scope>
    <source>
        <strain evidence="3">DSM 19015</strain>
    </source>
</reference>
<feature type="domain" description="Tyr recombinase" evidence="2">
    <location>
        <begin position="215"/>
        <end position="433"/>
    </location>
</feature>
<dbReference type="InterPro" id="IPR011010">
    <property type="entry name" value="DNA_brk_join_enz"/>
</dbReference>
<dbReference type="PROSITE" id="PS51898">
    <property type="entry name" value="TYR_RECOMBINASE"/>
    <property type="match status" value="1"/>
</dbReference>
<dbReference type="RefSeq" id="WP_238246555.1">
    <property type="nucleotide sequence ID" value="NZ_BPQP01000089.1"/>
</dbReference>
<dbReference type="InterPro" id="IPR002104">
    <property type="entry name" value="Integrase_catalytic"/>
</dbReference>
<reference evidence="3" key="2">
    <citation type="submission" date="2021-08" db="EMBL/GenBank/DDBJ databases">
        <authorList>
            <person name="Tani A."/>
            <person name="Ola A."/>
            <person name="Ogura Y."/>
            <person name="Katsura K."/>
            <person name="Hayashi T."/>
        </authorList>
    </citation>
    <scope>NUCLEOTIDE SEQUENCE</scope>
    <source>
        <strain evidence="3">DSM 19015</strain>
    </source>
</reference>